<evidence type="ECO:0000313" key="2">
    <source>
        <dbReference type="EMBL" id="AFM27734.1"/>
    </source>
</evidence>
<dbReference type="NCBIfam" id="TIGR01764">
    <property type="entry name" value="excise"/>
    <property type="match status" value="1"/>
</dbReference>
<accession>I4CDU3</accession>
<dbReference type="Pfam" id="PF12728">
    <property type="entry name" value="HTH_17"/>
    <property type="match status" value="1"/>
</dbReference>
<dbReference type="EMBL" id="CP003360">
    <property type="protein sequence ID" value="AFM27734.1"/>
    <property type="molecule type" value="Genomic_DNA"/>
</dbReference>
<evidence type="ECO:0000313" key="3">
    <source>
        <dbReference type="Proteomes" id="UP000006055"/>
    </source>
</evidence>
<dbReference type="KEGG" id="dti:Desti_5129"/>
<keyword evidence="2" id="KW-0238">DNA-binding</keyword>
<dbReference type="OrthoDB" id="8021366at2"/>
<gene>
    <name evidence="2" type="ordered locus">Desti_5129</name>
</gene>
<dbReference type="Proteomes" id="UP000006055">
    <property type="component" value="Chromosome"/>
</dbReference>
<dbReference type="InterPro" id="IPR009061">
    <property type="entry name" value="DNA-bd_dom_put_sf"/>
</dbReference>
<name>I4CDU3_DESTA</name>
<dbReference type="InterPro" id="IPR041657">
    <property type="entry name" value="HTH_17"/>
</dbReference>
<evidence type="ECO:0000259" key="1">
    <source>
        <dbReference type="Pfam" id="PF12728"/>
    </source>
</evidence>
<dbReference type="SUPFAM" id="SSF46955">
    <property type="entry name" value="Putative DNA-binding domain"/>
    <property type="match status" value="1"/>
</dbReference>
<proteinExistence type="predicted"/>
<keyword evidence="3" id="KW-1185">Reference proteome</keyword>
<feature type="domain" description="Helix-turn-helix" evidence="1">
    <location>
        <begin position="19"/>
        <end position="69"/>
    </location>
</feature>
<protein>
    <submittedName>
        <fullName evidence="2">DNA-binding protein, excisionase family</fullName>
    </submittedName>
</protein>
<reference evidence="3" key="1">
    <citation type="submission" date="2012-06" db="EMBL/GenBank/DDBJ databases">
        <title>Complete sequence of chromosome of Desulfomonile tiedjei DSM 6799.</title>
        <authorList>
            <person name="Lucas S."/>
            <person name="Copeland A."/>
            <person name="Lapidus A."/>
            <person name="Glavina del Rio T."/>
            <person name="Dalin E."/>
            <person name="Tice H."/>
            <person name="Bruce D."/>
            <person name="Goodwin L."/>
            <person name="Pitluck S."/>
            <person name="Peters L."/>
            <person name="Ovchinnikova G."/>
            <person name="Zeytun A."/>
            <person name="Lu M."/>
            <person name="Kyrpides N."/>
            <person name="Mavromatis K."/>
            <person name="Ivanova N."/>
            <person name="Brettin T."/>
            <person name="Detter J.C."/>
            <person name="Han C."/>
            <person name="Larimer F."/>
            <person name="Land M."/>
            <person name="Hauser L."/>
            <person name="Markowitz V."/>
            <person name="Cheng J.-F."/>
            <person name="Hugenholtz P."/>
            <person name="Woyke T."/>
            <person name="Wu D."/>
            <person name="Spring S."/>
            <person name="Schroeder M."/>
            <person name="Brambilla E."/>
            <person name="Klenk H.-P."/>
            <person name="Eisen J.A."/>
        </authorList>
    </citation>
    <scope>NUCLEOTIDE SEQUENCE [LARGE SCALE GENOMIC DNA]</scope>
    <source>
        <strain evidence="3">ATCC 49306 / DSM 6799 / DCB-1</strain>
    </source>
</reference>
<dbReference type="AlphaFoldDB" id="I4CDU3"/>
<organism evidence="2 3">
    <name type="scientific">Desulfomonile tiedjei (strain ATCC 49306 / DSM 6799 / DCB-1)</name>
    <dbReference type="NCBI Taxonomy" id="706587"/>
    <lineage>
        <taxon>Bacteria</taxon>
        <taxon>Pseudomonadati</taxon>
        <taxon>Thermodesulfobacteriota</taxon>
        <taxon>Desulfomonilia</taxon>
        <taxon>Desulfomonilales</taxon>
        <taxon>Desulfomonilaceae</taxon>
        <taxon>Desulfomonile</taxon>
    </lineage>
</organism>
<dbReference type="InterPro" id="IPR010093">
    <property type="entry name" value="SinI_DNA-bd"/>
</dbReference>
<dbReference type="HOGENOM" id="CLU_2166925_0_0_7"/>
<dbReference type="GO" id="GO:0003677">
    <property type="term" value="F:DNA binding"/>
    <property type="evidence" value="ECO:0007669"/>
    <property type="project" value="UniProtKB-KW"/>
</dbReference>
<dbReference type="STRING" id="706587.Desti_5129"/>
<sequence length="109" mass="12705">MNSEGRRENDNDQIGIQRLLSPKEVADILGISVKTVHKLVRDQRLACVQVTSKEKRFTQEQVQEFVRSRTIERPIDRKDLRPVNFPRKGGEKSLGFARTALKQEMQSWR</sequence>
<dbReference type="RefSeq" id="WP_014812836.1">
    <property type="nucleotide sequence ID" value="NC_018025.1"/>
</dbReference>